<reference evidence="4 6" key="1">
    <citation type="journal article" date="2020" name="Stud. Mycol.">
        <title>101 Dothideomycetes genomes: a test case for predicting lifestyles and emergence of pathogens.</title>
        <authorList>
            <person name="Haridas S."/>
            <person name="Albert R."/>
            <person name="Binder M."/>
            <person name="Bloem J."/>
            <person name="Labutti K."/>
            <person name="Salamov A."/>
            <person name="Andreopoulos B."/>
            <person name="Baker S."/>
            <person name="Barry K."/>
            <person name="Bills G."/>
            <person name="Bluhm B."/>
            <person name="Cannon C."/>
            <person name="Castanera R."/>
            <person name="Culley D."/>
            <person name="Daum C."/>
            <person name="Ezra D."/>
            <person name="Gonzalez J."/>
            <person name="Henrissat B."/>
            <person name="Kuo A."/>
            <person name="Liang C."/>
            <person name="Lipzen A."/>
            <person name="Lutzoni F."/>
            <person name="Magnuson J."/>
            <person name="Mondo S."/>
            <person name="Nolan M."/>
            <person name="Ohm R."/>
            <person name="Pangilinan J."/>
            <person name="Park H.-J."/>
            <person name="Ramirez L."/>
            <person name="Alfaro M."/>
            <person name="Sun H."/>
            <person name="Tritt A."/>
            <person name="Yoshinaga Y."/>
            <person name="Zwiers L.-H."/>
            <person name="Turgeon B."/>
            <person name="Goodwin S."/>
            <person name="Spatafora J."/>
            <person name="Crous P."/>
            <person name="Grigoriev I."/>
        </authorList>
    </citation>
    <scope>NUCLEOTIDE SEQUENCE</scope>
    <source>
        <strain evidence="4 6">CBS 304.34</strain>
    </source>
</reference>
<dbReference type="SUPFAM" id="SSF51338">
    <property type="entry name" value="Composite domain of metallo-dependent hydrolases"/>
    <property type="match status" value="1"/>
</dbReference>
<dbReference type="AlphaFoldDB" id="A0A6A6Z175"/>
<evidence type="ECO:0000313" key="5">
    <source>
        <dbReference type="Proteomes" id="UP000504636"/>
    </source>
</evidence>
<proteinExistence type="predicted"/>
<evidence type="ECO:0000256" key="2">
    <source>
        <dbReference type="SAM" id="Phobius"/>
    </source>
</evidence>
<evidence type="ECO:0000259" key="3">
    <source>
        <dbReference type="Pfam" id="PF07969"/>
    </source>
</evidence>
<dbReference type="InterPro" id="IPR011059">
    <property type="entry name" value="Metal-dep_hydrolase_composite"/>
</dbReference>
<organism evidence="4">
    <name type="scientific">Mytilinidion resinicola</name>
    <dbReference type="NCBI Taxonomy" id="574789"/>
    <lineage>
        <taxon>Eukaryota</taxon>
        <taxon>Fungi</taxon>
        <taxon>Dikarya</taxon>
        <taxon>Ascomycota</taxon>
        <taxon>Pezizomycotina</taxon>
        <taxon>Dothideomycetes</taxon>
        <taxon>Pleosporomycetidae</taxon>
        <taxon>Mytilinidiales</taxon>
        <taxon>Mytilinidiaceae</taxon>
        <taxon>Mytilinidion</taxon>
    </lineage>
</organism>
<keyword evidence="1 4" id="KW-0378">Hydrolase</keyword>
<dbReference type="Gene3D" id="3.20.20.140">
    <property type="entry name" value="Metal-dependent hydrolases"/>
    <property type="match status" value="2"/>
</dbReference>
<dbReference type="Proteomes" id="UP000504636">
    <property type="component" value="Unplaced"/>
</dbReference>
<dbReference type="GeneID" id="54465055"/>
<dbReference type="RefSeq" id="XP_033581876.1">
    <property type="nucleotide sequence ID" value="XM_033724162.1"/>
</dbReference>
<feature type="domain" description="Amidohydrolase 3" evidence="3">
    <location>
        <begin position="499"/>
        <end position="555"/>
    </location>
</feature>
<feature type="transmembrane region" description="Helical" evidence="2">
    <location>
        <begin position="83"/>
        <end position="100"/>
    </location>
</feature>
<dbReference type="Pfam" id="PF07969">
    <property type="entry name" value="Amidohydro_3"/>
    <property type="match status" value="1"/>
</dbReference>
<dbReference type="OrthoDB" id="10258955at2759"/>
<evidence type="ECO:0000313" key="4">
    <source>
        <dbReference type="EMBL" id="KAF2814912.1"/>
    </source>
</evidence>
<gene>
    <name evidence="4 6" type="ORF">BDZ99DRAFT_506240</name>
</gene>
<dbReference type="GO" id="GO:0008448">
    <property type="term" value="F:N-acetylglucosamine-6-phosphate deacetylase activity"/>
    <property type="evidence" value="ECO:0007669"/>
    <property type="project" value="TreeGrafter"/>
</dbReference>
<dbReference type="PANTHER" id="PTHR11113:SF14">
    <property type="entry name" value="N-ACETYLGLUCOSAMINE-6-PHOSPHATE DEACETYLASE"/>
    <property type="match status" value="1"/>
</dbReference>
<dbReference type="GO" id="GO:0006046">
    <property type="term" value="P:N-acetylglucosamine catabolic process"/>
    <property type="evidence" value="ECO:0007669"/>
    <property type="project" value="TreeGrafter"/>
</dbReference>
<keyword evidence="2" id="KW-0812">Transmembrane</keyword>
<reference evidence="6" key="3">
    <citation type="submission" date="2025-04" db="UniProtKB">
        <authorList>
            <consortium name="RefSeq"/>
        </authorList>
    </citation>
    <scope>IDENTIFICATION</scope>
    <source>
        <strain evidence="6">CBS 304.34</strain>
    </source>
</reference>
<evidence type="ECO:0000313" key="6">
    <source>
        <dbReference type="RefSeq" id="XP_033581876.1"/>
    </source>
</evidence>
<keyword evidence="2" id="KW-1133">Transmembrane helix</keyword>
<protein>
    <submittedName>
        <fullName evidence="4 6">Amidohydrolase family protein</fullName>
    </submittedName>
</protein>
<dbReference type="InterPro" id="IPR032466">
    <property type="entry name" value="Metal_Hydrolase"/>
</dbReference>
<name>A0A6A6Z175_9PEZI</name>
<dbReference type="PANTHER" id="PTHR11113">
    <property type="entry name" value="N-ACETYLGLUCOSAMINE-6-PHOSPHATE DEACETYLASE"/>
    <property type="match status" value="1"/>
</dbReference>
<reference evidence="6" key="2">
    <citation type="submission" date="2020-04" db="EMBL/GenBank/DDBJ databases">
        <authorList>
            <consortium name="NCBI Genome Project"/>
        </authorList>
    </citation>
    <scope>NUCLEOTIDE SEQUENCE</scope>
    <source>
        <strain evidence="6">CBS 304.34</strain>
    </source>
</reference>
<evidence type="ECO:0000256" key="1">
    <source>
        <dbReference type="ARBA" id="ARBA00022801"/>
    </source>
</evidence>
<accession>A0A6A6Z175</accession>
<keyword evidence="5" id="KW-1185">Reference proteome</keyword>
<dbReference type="InterPro" id="IPR013108">
    <property type="entry name" value="Amidohydro_3"/>
</dbReference>
<keyword evidence="2" id="KW-0472">Membrane</keyword>
<sequence length="1011" mass="109840">MWKLNRRQGDSWKTCDRGRLVQSARVMTRGYLHLALLSSTIPQSSIIKAMAGIEKAQLLPGDHLPTYSDAVRPWTHRRRHRRAIRLLSGAILLYFVYNLLSIDRLQQDYTRCSALRRTPSDPSGPRDYNKRWVNGTKPVLIRNATVWVGEPDEGTTEDDARAGKGWSWISTDVFLDHGLVKQVYSGISVKALPHDTEIFEAEGRQLTSGIVDMHSHAGLGSFGNLDDDTNELSADITPYVRSIDGFNPLAPEVQWIKSGGVTTSLLLPGSGNNIGGQAYVVKLATGKSNGRTEISQADMLADPDSNWRYMKMACGENAKRVYGRFGKQGPTSRLGEAWEFRHAFEQAKAYVGAQDDWCRAADAIGAENMDHYLSQDLKWEALGAVLRGQVRVNTHCYTVPDLEDFVRYTNEFKFRLYAFHHAHQTYLVPEVLKRTYGGTPAAALFADNMYYKVEAYTASEQAGKILYANGITPTYVSDNPVLNAQHVLFEAAKAYRFGLPYHAALAGVTSASAELLGLGERVGKVKAGFDADIVVWDSDPLSVGAAPIQVWIDGAPQFSDPVQLKKPTPSPIEPKTTLSVDRELGHVSNGNVIFTGVDMHSILIEHQAISRREGHSTSGAIIITKGAVECVGSCMEEIEIAKNNQKYEVIALQSGSATPAFISFGSGLGLSEIDAEGDTHDGKPWNSWTRALDGLLFGGKQLAAAFEHGVTRAITAPSTGGIDARGVSVGFSTSAQHALAKGAIWADETAVHYSLTLNSKTDKTASISAVLAELRKKLLDATSTKENSSTTTEHSTAKDANYEFTEEASLKKVVAGSLPLVITVHSADTVASILRLKADVESAITQSYSHSGNPPKLRLILHGCAECHLIASSLAESSLAGIVLAPLLPYSQSWDQRRSLTGAPLTNLTNLEHLIDAGFPKEKLAIGAEETWQSREMGLLASWAYTNSEGRLTEKEALALVGDNLVEILGLSEKGVDGSVKGDWLVWEGSPLAIDGRLRAIVHSGSVSLFQ</sequence>
<dbReference type="SUPFAM" id="SSF51556">
    <property type="entry name" value="Metallo-dependent hydrolases"/>
    <property type="match status" value="1"/>
</dbReference>
<dbReference type="EMBL" id="MU003694">
    <property type="protein sequence ID" value="KAF2814912.1"/>
    <property type="molecule type" value="Genomic_DNA"/>
</dbReference>